<comment type="function">
    <text evidence="9">Probably part of an ABC transporter complex. Responsible for energy coupling to the transport system.</text>
</comment>
<dbReference type="PROSITE" id="PS00211">
    <property type="entry name" value="ABC_TRANSPORTER_1"/>
    <property type="match status" value="1"/>
</dbReference>
<keyword evidence="8" id="KW-0472">Membrane</keyword>
<evidence type="ECO:0000256" key="2">
    <source>
        <dbReference type="ARBA" id="ARBA00005417"/>
    </source>
</evidence>
<dbReference type="RefSeq" id="WP_012035588.1">
    <property type="nucleotide sequence ID" value="NC_009464.1"/>
</dbReference>
<keyword evidence="7" id="KW-1278">Translocase</keyword>
<evidence type="ECO:0000256" key="7">
    <source>
        <dbReference type="ARBA" id="ARBA00022967"/>
    </source>
</evidence>
<evidence type="ECO:0000313" key="11">
    <source>
        <dbReference type="EMBL" id="CAJ36979.1"/>
    </source>
</evidence>
<evidence type="ECO:0000256" key="4">
    <source>
        <dbReference type="ARBA" id="ARBA00022475"/>
    </source>
</evidence>
<dbReference type="KEGG" id="rci:RCIX1775"/>
<evidence type="ECO:0000256" key="1">
    <source>
        <dbReference type="ARBA" id="ARBA00004202"/>
    </source>
</evidence>
<reference evidence="11 12" key="1">
    <citation type="journal article" date="2006" name="Science">
        <title>Genome of rice cluster I archaea -- the key methane producers in the rice rhizosphere.</title>
        <authorList>
            <person name="Erkel C."/>
            <person name="Kube M."/>
            <person name="Reinhardt R."/>
            <person name="Liesack W."/>
        </authorList>
    </citation>
    <scope>NUCLEOTIDE SEQUENCE [LARGE SCALE GENOMIC DNA]</scope>
    <source>
        <strain evidence="12">DSM 22066 / NBRC 105507 / MRE50</strain>
    </source>
</reference>
<protein>
    <submittedName>
        <fullName evidence="11">ABC-type transport system, ATPase component</fullName>
    </submittedName>
</protein>
<dbReference type="STRING" id="351160.RCIX1775"/>
<dbReference type="PANTHER" id="PTHR43553">
    <property type="entry name" value="HEAVY METAL TRANSPORTER"/>
    <property type="match status" value="1"/>
</dbReference>
<dbReference type="GO" id="GO:0043190">
    <property type="term" value="C:ATP-binding cassette (ABC) transporter complex"/>
    <property type="evidence" value="ECO:0007669"/>
    <property type="project" value="TreeGrafter"/>
</dbReference>
<dbReference type="PROSITE" id="PS50893">
    <property type="entry name" value="ABC_TRANSPORTER_2"/>
    <property type="match status" value="1"/>
</dbReference>
<keyword evidence="3" id="KW-0813">Transport</keyword>
<keyword evidence="6" id="KW-0067">ATP-binding</keyword>
<evidence type="ECO:0000256" key="8">
    <source>
        <dbReference type="ARBA" id="ARBA00023136"/>
    </source>
</evidence>
<dbReference type="GO" id="GO:0005524">
    <property type="term" value="F:ATP binding"/>
    <property type="evidence" value="ECO:0007669"/>
    <property type="project" value="UniProtKB-KW"/>
</dbReference>
<evidence type="ECO:0000256" key="5">
    <source>
        <dbReference type="ARBA" id="ARBA00022741"/>
    </source>
</evidence>
<dbReference type="GeneID" id="5143858"/>
<dbReference type="Gene3D" id="3.40.50.300">
    <property type="entry name" value="P-loop containing nucleotide triphosphate hydrolases"/>
    <property type="match status" value="1"/>
</dbReference>
<dbReference type="SMART" id="SM00382">
    <property type="entry name" value="AAA"/>
    <property type="match status" value="1"/>
</dbReference>
<dbReference type="eggNOG" id="arCOG00202">
    <property type="taxonomic scope" value="Archaea"/>
</dbReference>
<dbReference type="InterPro" id="IPR015856">
    <property type="entry name" value="ABC_transpr_CbiO/EcfA_su"/>
</dbReference>
<keyword evidence="12" id="KW-1185">Reference proteome</keyword>
<dbReference type="FunFam" id="3.40.50.300:FF:000224">
    <property type="entry name" value="Energy-coupling factor transporter ATP-binding protein EcfA"/>
    <property type="match status" value="1"/>
</dbReference>
<dbReference type="InterPro" id="IPR017871">
    <property type="entry name" value="ABC_transporter-like_CS"/>
</dbReference>
<accession>Q0W3R4</accession>
<proteinExistence type="inferred from homology"/>
<dbReference type="InterPro" id="IPR027417">
    <property type="entry name" value="P-loop_NTPase"/>
</dbReference>
<dbReference type="SUPFAM" id="SSF52540">
    <property type="entry name" value="P-loop containing nucleoside triphosphate hydrolases"/>
    <property type="match status" value="1"/>
</dbReference>
<dbReference type="InterPro" id="IPR050095">
    <property type="entry name" value="ECF_ABC_transporter_ATP-bd"/>
</dbReference>
<dbReference type="GO" id="GO:0042626">
    <property type="term" value="F:ATPase-coupled transmembrane transporter activity"/>
    <property type="evidence" value="ECO:0007669"/>
    <property type="project" value="TreeGrafter"/>
</dbReference>
<evidence type="ECO:0000256" key="6">
    <source>
        <dbReference type="ARBA" id="ARBA00022840"/>
    </source>
</evidence>
<evidence type="ECO:0000259" key="10">
    <source>
        <dbReference type="PROSITE" id="PS50893"/>
    </source>
</evidence>
<dbReference type="GO" id="GO:0016887">
    <property type="term" value="F:ATP hydrolysis activity"/>
    <property type="evidence" value="ECO:0007669"/>
    <property type="project" value="InterPro"/>
</dbReference>
<name>Q0W3R4_METAR</name>
<dbReference type="Pfam" id="PF00005">
    <property type="entry name" value="ABC_tran"/>
    <property type="match status" value="1"/>
</dbReference>
<comment type="similarity">
    <text evidence="2">Belongs to the ABC transporter superfamily.</text>
</comment>
<evidence type="ECO:0000256" key="9">
    <source>
        <dbReference type="ARBA" id="ARBA00025157"/>
    </source>
</evidence>
<feature type="domain" description="ABC transporter" evidence="10">
    <location>
        <begin position="1"/>
        <end position="232"/>
    </location>
</feature>
<dbReference type="Proteomes" id="UP000000663">
    <property type="component" value="Chromosome"/>
</dbReference>
<keyword evidence="4" id="KW-1003">Cell membrane</keyword>
<dbReference type="InterPro" id="IPR003439">
    <property type="entry name" value="ABC_transporter-like_ATP-bd"/>
</dbReference>
<dbReference type="CDD" id="cd03225">
    <property type="entry name" value="ABC_cobalt_CbiO_domain1"/>
    <property type="match status" value="1"/>
</dbReference>
<dbReference type="EMBL" id="AM114193">
    <property type="protein sequence ID" value="CAJ36979.1"/>
    <property type="molecule type" value="Genomic_DNA"/>
</dbReference>
<evidence type="ECO:0000313" key="12">
    <source>
        <dbReference type="Proteomes" id="UP000000663"/>
    </source>
</evidence>
<dbReference type="PANTHER" id="PTHR43553:SF24">
    <property type="entry name" value="ENERGY-COUPLING FACTOR TRANSPORTER ATP-BINDING PROTEIN ECFA1"/>
    <property type="match status" value="1"/>
</dbReference>
<gene>
    <name evidence="11" type="ORF">RCIX1775</name>
</gene>
<organism evidence="11 12">
    <name type="scientific">Methanocella arvoryzae (strain DSM 22066 / NBRC 105507 / MRE50)</name>
    <dbReference type="NCBI Taxonomy" id="351160"/>
    <lineage>
        <taxon>Archaea</taxon>
        <taxon>Methanobacteriati</taxon>
        <taxon>Methanobacteriota</taxon>
        <taxon>Stenosarchaea group</taxon>
        <taxon>Methanomicrobia</taxon>
        <taxon>Methanocellales</taxon>
        <taxon>Methanocellaceae</taxon>
        <taxon>Methanocella</taxon>
    </lineage>
</organism>
<sequence length="274" mass="30590">MDCASHRYPDGSMGIHDMCFYIKPAEIVAICGANGSGKSTLLEHLNGLLLPTSGHVYVMGRPFREKKDTIWRQVGLVFQRPEDQLFAPTVLDDVMFGPINLGMSKEEAREVAISALEHVGVSDLVDKMPNYLSGGQKRLVAIAGVLAMRPKIICMDEPTSDLDEVHSRRIVDIIEEMRRFHGISVVISTHDLNLASRIADRVCIVREGSIIADGQPRDVFYDRELIEYAGLSLPAVVELYYAYCERMGLRPDRRPLTVEELLDALTARTCPSFI</sequence>
<dbReference type="AlphaFoldDB" id="Q0W3R4"/>
<evidence type="ECO:0000256" key="3">
    <source>
        <dbReference type="ARBA" id="ARBA00022448"/>
    </source>
</evidence>
<dbReference type="InterPro" id="IPR003593">
    <property type="entry name" value="AAA+_ATPase"/>
</dbReference>
<keyword evidence="5" id="KW-0547">Nucleotide-binding</keyword>
<comment type="subcellular location">
    <subcellularLocation>
        <location evidence="1">Cell membrane</location>
        <topology evidence="1">Peripheral membrane protein</topology>
    </subcellularLocation>
</comment>